<comment type="caution">
    <text evidence="1">The sequence shown here is derived from an EMBL/GenBank/DDBJ whole genome shotgun (WGS) entry which is preliminary data.</text>
</comment>
<reference evidence="1 2" key="1">
    <citation type="submission" date="2020-11" db="EMBL/GenBank/DDBJ databases">
        <title>Streptomyces spirodelae sp. nov., isolated from duckweed.</title>
        <authorList>
            <person name="Saimee Y."/>
            <person name="Duangmal K."/>
        </authorList>
    </citation>
    <scope>NUCLEOTIDE SEQUENCE [LARGE SCALE GENOMIC DNA]</scope>
    <source>
        <strain evidence="1 2">S16-07</strain>
    </source>
</reference>
<evidence type="ECO:0000313" key="1">
    <source>
        <dbReference type="EMBL" id="MBO8195541.1"/>
    </source>
</evidence>
<dbReference type="RefSeq" id="WP_209242771.1">
    <property type="nucleotide sequence ID" value="NZ_JADKMA010000198.1"/>
</dbReference>
<dbReference type="Proteomes" id="UP001519064">
    <property type="component" value="Unassembled WGS sequence"/>
</dbReference>
<keyword evidence="2" id="KW-1185">Reference proteome</keyword>
<organism evidence="1 2">
    <name type="scientific">Streptomyces oryzae</name>
    <dbReference type="NCBI Taxonomy" id="1434886"/>
    <lineage>
        <taxon>Bacteria</taxon>
        <taxon>Bacillati</taxon>
        <taxon>Actinomycetota</taxon>
        <taxon>Actinomycetes</taxon>
        <taxon>Kitasatosporales</taxon>
        <taxon>Streptomycetaceae</taxon>
        <taxon>Streptomyces</taxon>
    </lineage>
</organism>
<gene>
    <name evidence="1" type="ORF">ITI46_28405</name>
</gene>
<protein>
    <submittedName>
        <fullName evidence="1">Uncharacterized protein</fullName>
    </submittedName>
</protein>
<proteinExistence type="predicted"/>
<dbReference type="EMBL" id="JADKMA010000198">
    <property type="protein sequence ID" value="MBO8195541.1"/>
    <property type="molecule type" value="Genomic_DNA"/>
</dbReference>
<sequence>MRWLRFGVYADDEGLEFVQDVIRRELAGRCAAPAGLWVRTGELGGGVTAEEMYGDLREQWAVEHPGEDPGARRPAEVAVRVKCSLRVWRALRKGILRGLCPEGSGPHVCRVPWAAR</sequence>
<accession>A0ABS3XJQ2</accession>
<name>A0ABS3XJQ2_9ACTN</name>
<evidence type="ECO:0000313" key="2">
    <source>
        <dbReference type="Proteomes" id="UP001519064"/>
    </source>
</evidence>